<dbReference type="Proteomes" id="UP000694846">
    <property type="component" value="Unplaced"/>
</dbReference>
<name>A0A8B8GHH9_9HEMI</name>
<gene>
    <name evidence="3" type="primary">LOC112691843</name>
</gene>
<dbReference type="GeneID" id="112691843"/>
<dbReference type="RefSeq" id="XP_025422046.1">
    <property type="nucleotide sequence ID" value="XM_025566261.1"/>
</dbReference>
<sequence>MAIIGTTQIIFVSMPTRTRNLIDRIIGDIQCCCRRRRNHVAAVVVAKIIVRVVFVAVMLMVAVTVIVAVVIVNLVISYADVGTVSSRRCRRSRKTVLLSSILLTGLMILV</sequence>
<protein>
    <submittedName>
        <fullName evidence="3">Uncharacterized protein LOC112691843</fullName>
    </submittedName>
</protein>
<keyword evidence="2" id="KW-1185">Reference proteome</keyword>
<evidence type="ECO:0000313" key="3">
    <source>
        <dbReference type="RefSeq" id="XP_025422046.1"/>
    </source>
</evidence>
<accession>A0A8B8GHH9</accession>
<keyword evidence="1" id="KW-0812">Transmembrane</keyword>
<keyword evidence="1" id="KW-1133">Transmembrane helix</keyword>
<evidence type="ECO:0000313" key="2">
    <source>
        <dbReference type="Proteomes" id="UP000694846"/>
    </source>
</evidence>
<keyword evidence="1" id="KW-0472">Membrane</keyword>
<proteinExistence type="predicted"/>
<feature type="transmembrane region" description="Helical" evidence="1">
    <location>
        <begin position="48"/>
        <end position="79"/>
    </location>
</feature>
<evidence type="ECO:0000256" key="1">
    <source>
        <dbReference type="SAM" id="Phobius"/>
    </source>
</evidence>
<organism evidence="2 3">
    <name type="scientific">Sipha flava</name>
    <name type="common">yellow sugarcane aphid</name>
    <dbReference type="NCBI Taxonomy" id="143950"/>
    <lineage>
        <taxon>Eukaryota</taxon>
        <taxon>Metazoa</taxon>
        <taxon>Ecdysozoa</taxon>
        <taxon>Arthropoda</taxon>
        <taxon>Hexapoda</taxon>
        <taxon>Insecta</taxon>
        <taxon>Pterygota</taxon>
        <taxon>Neoptera</taxon>
        <taxon>Paraneoptera</taxon>
        <taxon>Hemiptera</taxon>
        <taxon>Sternorrhyncha</taxon>
        <taxon>Aphidomorpha</taxon>
        <taxon>Aphidoidea</taxon>
        <taxon>Aphididae</taxon>
        <taxon>Sipha</taxon>
    </lineage>
</organism>
<dbReference type="AlphaFoldDB" id="A0A8B8GHH9"/>
<reference evidence="3" key="1">
    <citation type="submission" date="2025-08" db="UniProtKB">
        <authorList>
            <consortium name="RefSeq"/>
        </authorList>
    </citation>
    <scope>IDENTIFICATION</scope>
    <source>
        <tissue evidence="3">Whole body</tissue>
    </source>
</reference>